<dbReference type="OrthoDB" id="9798559at2"/>
<gene>
    <name evidence="1" type="primary">thiS</name>
    <name evidence="1" type="ORF">FTW19_14835</name>
</gene>
<dbReference type="InterPro" id="IPR010035">
    <property type="entry name" value="Thi_S"/>
</dbReference>
<dbReference type="AlphaFoldDB" id="A0A5B9EHY5"/>
<dbReference type="KEGG" id="talb:FTW19_14835"/>
<dbReference type="EMBL" id="CP042806">
    <property type="protein sequence ID" value="QEE31369.1"/>
    <property type="molecule type" value="Genomic_DNA"/>
</dbReference>
<reference evidence="1 2" key="1">
    <citation type="submission" date="2019-08" db="EMBL/GenBank/DDBJ databases">
        <title>Complete genome sequence of Terriglobus albidus strain ORNL.</title>
        <authorList>
            <person name="Podar M."/>
        </authorList>
    </citation>
    <scope>NUCLEOTIDE SEQUENCE [LARGE SCALE GENOMIC DNA]</scope>
    <source>
        <strain evidence="1 2">ORNL</strain>
    </source>
</reference>
<dbReference type="InterPro" id="IPR016155">
    <property type="entry name" value="Mopterin_synth/thiamin_S_b"/>
</dbReference>
<dbReference type="NCBIfam" id="TIGR01683">
    <property type="entry name" value="thiS"/>
    <property type="match status" value="1"/>
</dbReference>
<organism evidence="1 2">
    <name type="scientific">Terriglobus albidus</name>
    <dbReference type="NCBI Taxonomy" id="1592106"/>
    <lineage>
        <taxon>Bacteria</taxon>
        <taxon>Pseudomonadati</taxon>
        <taxon>Acidobacteriota</taxon>
        <taxon>Terriglobia</taxon>
        <taxon>Terriglobales</taxon>
        <taxon>Acidobacteriaceae</taxon>
        <taxon>Terriglobus</taxon>
    </lineage>
</organism>
<dbReference type="InterPro" id="IPR012675">
    <property type="entry name" value="Beta-grasp_dom_sf"/>
</dbReference>
<dbReference type="InterPro" id="IPR003749">
    <property type="entry name" value="ThiS/MoaD-like"/>
</dbReference>
<dbReference type="SUPFAM" id="SSF54285">
    <property type="entry name" value="MoaD/ThiS"/>
    <property type="match status" value="1"/>
</dbReference>
<keyword evidence="2" id="KW-1185">Reference proteome</keyword>
<dbReference type="CDD" id="cd00565">
    <property type="entry name" value="Ubl_ThiS"/>
    <property type="match status" value="1"/>
</dbReference>
<dbReference type="PANTHER" id="PTHR34472">
    <property type="entry name" value="SULFUR CARRIER PROTEIN THIS"/>
    <property type="match status" value="1"/>
</dbReference>
<dbReference type="PANTHER" id="PTHR34472:SF1">
    <property type="entry name" value="SULFUR CARRIER PROTEIN THIS"/>
    <property type="match status" value="1"/>
</dbReference>
<name>A0A5B9EHY5_9BACT</name>
<dbReference type="Gene3D" id="3.10.20.30">
    <property type="match status" value="1"/>
</dbReference>
<dbReference type="Pfam" id="PF02597">
    <property type="entry name" value="ThiS"/>
    <property type="match status" value="1"/>
</dbReference>
<protein>
    <submittedName>
        <fullName evidence="1">Sulfur carrier protein ThiS</fullName>
    </submittedName>
</protein>
<accession>A0A5B9EHY5</accession>
<dbReference type="Proteomes" id="UP000321820">
    <property type="component" value="Chromosome"/>
</dbReference>
<evidence type="ECO:0000313" key="1">
    <source>
        <dbReference type="EMBL" id="QEE31369.1"/>
    </source>
</evidence>
<proteinExistence type="predicted"/>
<sequence length="71" mass="7635">MLITLNGKSKEFPDLNEGASVGDLVSASGLKGDRVAVELNEEIVSRRSWEETFLKSNDKVEIVHFVGGGAS</sequence>
<evidence type="ECO:0000313" key="2">
    <source>
        <dbReference type="Proteomes" id="UP000321820"/>
    </source>
</evidence>